<evidence type="ECO:0000256" key="2">
    <source>
        <dbReference type="ARBA" id="ARBA00022679"/>
    </source>
</evidence>
<protein>
    <recommendedName>
        <fullName evidence="4">Glutathione S-transferase kappa</fullName>
        <ecNumber evidence="4">2.5.1.18</ecNumber>
    </recommendedName>
</protein>
<evidence type="ECO:0000256" key="5">
    <source>
        <dbReference type="PIRSR" id="PIRSR006386-1"/>
    </source>
</evidence>
<feature type="domain" description="DSBA-like thioredoxin" evidence="6">
    <location>
        <begin position="6"/>
        <end position="206"/>
    </location>
</feature>
<organism evidence="7">
    <name type="scientific">Aspergillus niger</name>
    <dbReference type="NCBI Taxonomy" id="5061"/>
    <lineage>
        <taxon>Eukaryota</taxon>
        <taxon>Fungi</taxon>
        <taxon>Dikarya</taxon>
        <taxon>Ascomycota</taxon>
        <taxon>Pezizomycotina</taxon>
        <taxon>Eurotiomycetes</taxon>
        <taxon>Eurotiomycetidae</taxon>
        <taxon>Eurotiales</taxon>
        <taxon>Aspergillaceae</taxon>
        <taxon>Aspergillus</taxon>
        <taxon>Aspergillus subgen. Circumdati</taxon>
    </lineage>
</organism>
<reference evidence="7" key="2">
    <citation type="submission" date="2025-08" db="UniProtKB">
        <authorList>
            <consortium name="RefSeq"/>
        </authorList>
    </citation>
    <scope>IDENTIFICATION</scope>
</reference>
<dbReference type="InterPro" id="IPR051924">
    <property type="entry name" value="GST_Kappa/NadH"/>
</dbReference>
<comment type="catalytic activity">
    <reaction evidence="3 4">
        <text>RX + glutathione = an S-substituted glutathione + a halide anion + H(+)</text>
        <dbReference type="Rhea" id="RHEA:16437"/>
        <dbReference type="ChEBI" id="CHEBI:15378"/>
        <dbReference type="ChEBI" id="CHEBI:16042"/>
        <dbReference type="ChEBI" id="CHEBI:17792"/>
        <dbReference type="ChEBI" id="CHEBI:57925"/>
        <dbReference type="ChEBI" id="CHEBI:90779"/>
        <dbReference type="EC" id="2.5.1.18"/>
    </reaction>
</comment>
<dbReference type="Gene3D" id="3.40.30.10">
    <property type="entry name" value="Glutaredoxin"/>
    <property type="match status" value="1"/>
</dbReference>
<dbReference type="Pfam" id="PF01323">
    <property type="entry name" value="DSBA"/>
    <property type="match status" value="1"/>
</dbReference>
<gene>
    <name evidence="7" type="ORF">An04g02380</name>
</gene>
<dbReference type="EC" id="2.5.1.18" evidence="4"/>
<keyword evidence="2 4" id="KW-0808">Transferase</keyword>
<evidence type="ECO:0000259" key="6">
    <source>
        <dbReference type="Pfam" id="PF01323"/>
    </source>
</evidence>
<dbReference type="VEuPathDB" id="FungiDB:An04g02380"/>
<name>A0AAJ6QKY1_ASPNG</name>
<dbReference type="GO" id="GO:0005737">
    <property type="term" value="C:cytoplasm"/>
    <property type="evidence" value="ECO:0007669"/>
    <property type="project" value="UniProtKB-ARBA"/>
</dbReference>
<dbReference type="PIRSF" id="PIRSF006386">
    <property type="entry name" value="HCCAis_GSTk"/>
    <property type="match status" value="1"/>
</dbReference>
<reference evidence="7" key="1">
    <citation type="submission" date="2025-02" db="EMBL/GenBank/DDBJ databases">
        <authorList>
            <consortium name="NCBI Genome Project"/>
        </authorList>
    </citation>
    <scope>NUCLEOTIDE SEQUENCE</scope>
</reference>
<dbReference type="SUPFAM" id="SSF52833">
    <property type="entry name" value="Thioredoxin-like"/>
    <property type="match status" value="1"/>
</dbReference>
<dbReference type="AlphaFoldDB" id="A0AAJ6QKY1"/>
<evidence type="ECO:0000256" key="1">
    <source>
        <dbReference type="ARBA" id="ARBA00006494"/>
    </source>
</evidence>
<comment type="similarity">
    <text evidence="1 4">Belongs to the GST superfamily. Kappa family.</text>
</comment>
<dbReference type="KEGG" id="ang:An04g02380"/>
<evidence type="ECO:0000256" key="3">
    <source>
        <dbReference type="ARBA" id="ARBA00047960"/>
    </source>
</evidence>
<evidence type="ECO:0000313" key="7">
    <source>
        <dbReference type="RefSeq" id="XP_001401606.3"/>
    </source>
</evidence>
<sequence length="228" mass="25320">MAVPRINVYLDVVSPFGYIAFSVLKNSPAFAKCNITYIPIFLGGIMQACGNTAPINIKNKNKYIEKERCRWAHYFNIPIVQTAPEGFPPRTLSTQRALCAISLKHPDKLVPAFETLYHLFWVEGNPNIAQPECFGPALEGVLGKDVAQSVLADMDHGDIKAALIANTDRAFKSGSFGIPWFECTNDKGETDTFWGVDHLGQVAEFLGLNIKQDKGFRAALVYFYLQQA</sequence>
<evidence type="ECO:0000256" key="4">
    <source>
        <dbReference type="PIRNR" id="PIRNR006386"/>
    </source>
</evidence>
<accession>A0AAJ6QKY1</accession>
<dbReference type="PANTHER" id="PTHR42943:SF2">
    <property type="entry name" value="GLUTATHIONE S-TRANSFERASE KAPPA 1"/>
    <property type="match status" value="1"/>
</dbReference>
<dbReference type="FunFam" id="3.40.30.10:FF:000096">
    <property type="entry name" value="Glutathione S-transferase kappa"/>
    <property type="match status" value="1"/>
</dbReference>
<dbReference type="GO" id="GO:0004364">
    <property type="term" value="F:glutathione transferase activity"/>
    <property type="evidence" value="ECO:0007669"/>
    <property type="project" value="UniProtKB-UniRule"/>
</dbReference>
<dbReference type="GeneID" id="4990643"/>
<dbReference type="InterPro" id="IPR014440">
    <property type="entry name" value="HCCAis_GSTk"/>
</dbReference>
<dbReference type="PANTHER" id="PTHR42943">
    <property type="entry name" value="GLUTATHIONE S-TRANSFERASE KAPPA"/>
    <property type="match status" value="1"/>
</dbReference>
<dbReference type="InterPro" id="IPR036249">
    <property type="entry name" value="Thioredoxin-like_sf"/>
</dbReference>
<dbReference type="InterPro" id="IPR001853">
    <property type="entry name" value="DSBA-like_thioredoxin_dom"/>
</dbReference>
<dbReference type="RefSeq" id="XP_001401606.3">
    <property type="nucleotide sequence ID" value="XM_001401569.3"/>
</dbReference>
<proteinExistence type="inferred from homology"/>
<feature type="active site" description="Nucleophile" evidence="5">
    <location>
        <position position="14"/>
    </location>
</feature>